<protein>
    <submittedName>
        <fullName evidence="4">GNAT family N-acetyltransferase</fullName>
    </submittedName>
</protein>
<dbReference type="PROSITE" id="PS51186">
    <property type="entry name" value="GNAT"/>
    <property type="match status" value="1"/>
</dbReference>
<keyword evidence="1" id="KW-0808">Transferase</keyword>
<dbReference type="InterPro" id="IPR050832">
    <property type="entry name" value="Bact_Acetyltransf"/>
</dbReference>
<comment type="caution">
    <text evidence="4">The sequence shown here is derived from an EMBL/GenBank/DDBJ whole genome shotgun (WGS) entry which is preliminary data.</text>
</comment>
<organism evidence="4 6">
    <name type="scientific">Chromobacterium sphagni</name>
    <dbReference type="NCBI Taxonomy" id="1903179"/>
    <lineage>
        <taxon>Bacteria</taxon>
        <taxon>Pseudomonadati</taxon>
        <taxon>Pseudomonadota</taxon>
        <taxon>Betaproteobacteria</taxon>
        <taxon>Neisseriales</taxon>
        <taxon>Chromobacteriaceae</taxon>
        <taxon>Chromobacterium</taxon>
    </lineage>
</organism>
<evidence type="ECO:0000256" key="2">
    <source>
        <dbReference type="ARBA" id="ARBA00023315"/>
    </source>
</evidence>
<dbReference type="PANTHER" id="PTHR43877">
    <property type="entry name" value="AMINOALKYLPHOSPHONATE N-ACETYLTRANSFERASE-RELATED-RELATED"/>
    <property type="match status" value="1"/>
</dbReference>
<dbReference type="STRING" id="1903179.BI347_01770"/>
<gene>
    <name evidence="5" type="ORF">BI344_03240</name>
    <name evidence="4" type="ORF">BI347_01770</name>
</gene>
<reference evidence="6 7" key="1">
    <citation type="submission" date="2016-09" db="EMBL/GenBank/DDBJ databases">
        <title>Chromobacterium muskegensis sp. nov., an insecticidal bacterium isolated from Sphagnum bogs.</title>
        <authorList>
            <person name="Sparks M.E."/>
            <person name="Blackburn M.B."/>
            <person name="Gundersen-Rindal D.E."/>
            <person name="Mitchell A."/>
            <person name="Farrar R."/>
            <person name="Kuhar D."/>
        </authorList>
    </citation>
    <scope>NUCLEOTIDE SEQUENCE [LARGE SCALE GENOMIC DNA]</scope>
    <source>
        <strain evidence="5 7">14B-1</strain>
        <strain evidence="4 6">37-2</strain>
    </source>
</reference>
<dbReference type="SUPFAM" id="SSF55729">
    <property type="entry name" value="Acyl-CoA N-acyltransferases (Nat)"/>
    <property type="match status" value="1"/>
</dbReference>
<keyword evidence="7" id="KW-1185">Reference proteome</keyword>
<dbReference type="InterPro" id="IPR016181">
    <property type="entry name" value="Acyl_CoA_acyltransferase"/>
</dbReference>
<dbReference type="GO" id="GO:0016747">
    <property type="term" value="F:acyltransferase activity, transferring groups other than amino-acyl groups"/>
    <property type="evidence" value="ECO:0007669"/>
    <property type="project" value="InterPro"/>
</dbReference>
<evidence type="ECO:0000256" key="1">
    <source>
        <dbReference type="ARBA" id="ARBA00022679"/>
    </source>
</evidence>
<evidence type="ECO:0000313" key="7">
    <source>
        <dbReference type="Proteomes" id="UP000180280"/>
    </source>
</evidence>
<evidence type="ECO:0000259" key="3">
    <source>
        <dbReference type="PROSITE" id="PS51186"/>
    </source>
</evidence>
<evidence type="ECO:0000313" key="6">
    <source>
        <dbReference type="Proteomes" id="UP000180088"/>
    </source>
</evidence>
<name>A0A1S1WYI2_9NEIS</name>
<dbReference type="RefSeq" id="WP_071111502.1">
    <property type="nucleotide sequence ID" value="NZ_MKCS01000001.1"/>
</dbReference>
<accession>A0A1S1WYI2</accession>
<sequence>MAAELNFASLAQGLTLRPAQSADAPFIDRVYRSARPDLQWIQGERELIDTVQRQQLQALLQGAGQNHPNAMHFVVEQTGAAIGVVMVDFGHNEVRVIFLAMLPETRGRGYGKQVLQGLQQAARQVRCPLAVVVWHGNEQARRLYQSLGFVLEEAGAVADKLVWYPDGRSIMVGAV</sequence>
<dbReference type="CDD" id="cd04301">
    <property type="entry name" value="NAT_SF"/>
    <property type="match status" value="1"/>
</dbReference>
<dbReference type="InterPro" id="IPR000182">
    <property type="entry name" value="GNAT_dom"/>
</dbReference>
<dbReference type="OrthoDB" id="5525374at2"/>
<proteinExistence type="predicted"/>
<dbReference type="Pfam" id="PF00583">
    <property type="entry name" value="Acetyltransf_1"/>
    <property type="match status" value="1"/>
</dbReference>
<dbReference type="EMBL" id="MKCT01000001">
    <property type="protein sequence ID" value="OHX21549.1"/>
    <property type="molecule type" value="Genomic_DNA"/>
</dbReference>
<feature type="domain" description="N-acetyltransferase" evidence="3">
    <location>
        <begin position="14"/>
        <end position="175"/>
    </location>
</feature>
<keyword evidence="2" id="KW-0012">Acyltransferase</keyword>
<dbReference type="Proteomes" id="UP000180088">
    <property type="component" value="Unassembled WGS sequence"/>
</dbReference>
<dbReference type="Proteomes" id="UP000180280">
    <property type="component" value="Unassembled WGS sequence"/>
</dbReference>
<evidence type="ECO:0000313" key="5">
    <source>
        <dbReference type="EMBL" id="OHX21549.1"/>
    </source>
</evidence>
<evidence type="ECO:0000313" key="4">
    <source>
        <dbReference type="EMBL" id="OHX12367.1"/>
    </source>
</evidence>
<dbReference type="Gene3D" id="3.40.630.30">
    <property type="match status" value="1"/>
</dbReference>
<dbReference type="AlphaFoldDB" id="A0A1S1WYI2"/>
<dbReference type="EMBL" id="MKCS01000001">
    <property type="protein sequence ID" value="OHX12367.1"/>
    <property type="molecule type" value="Genomic_DNA"/>
</dbReference>